<dbReference type="KEGG" id="mku:I2456_19180"/>
<evidence type="ECO:0000256" key="3">
    <source>
        <dbReference type="ARBA" id="ARBA00022692"/>
    </source>
</evidence>
<evidence type="ECO:0000259" key="7">
    <source>
        <dbReference type="Pfam" id="PF12823"/>
    </source>
</evidence>
<dbReference type="AlphaFoldDB" id="A0AAX1J877"/>
<feature type="domain" description="DUF3817" evidence="7">
    <location>
        <begin position="25"/>
        <end position="108"/>
    </location>
</feature>
<keyword evidence="5 6" id="KW-0472">Membrane</keyword>
<keyword evidence="2" id="KW-1003">Cell membrane</keyword>
<dbReference type="Proteomes" id="UP000465306">
    <property type="component" value="Unassembled WGS sequence"/>
</dbReference>
<keyword evidence="3 6" id="KW-0812">Transmembrane</keyword>
<reference evidence="8 10" key="1">
    <citation type="journal article" date="2019" name="Emerg. Microbes Infect.">
        <title>Comprehensive subspecies identification of 175 nontuberculous mycobacteria species based on 7547 genomic profiles.</title>
        <authorList>
            <person name="Matsumoto Y."/>
            <person name="Kinjo T."/>
            <person name="Motooka D."/>
            <person name="Nabeya D."/>
            <person name="Jung N."/>
            <person name="Uechi K."/>
            <person name="Horii T."/>
            <person name="Iida T."/>
            <person name="Fujita J."/>
            <person name="Nakamura S."/>
        </authorList>
    </citation>
    <scope>NUCLEOTIDE SEQUENCE [LARGE SCALE GENOMIC DNA]</scope>
    <source>
        <strain evidence="8 10">JCM 13573</strain>
    </source>
</reference>
<evidence type="ECO:0000313" key="8">
    <source>
        <dbReference type="EMBL" id="GFG67449.1"/>
    </source>
</evidence>
<dbReference type="Pfam" id="PF12823">
    <property type="entry name" value="DUF3817"/>
    <property type="match status" value="1"/>
</dbReference>
<dbReference type="EMBL" id="CP065047">
    <property type="protein sequence ID" value="QPI36584.1"/>
    <property type="molecule type" value="Genomic_DNA"/>
</dbReference>
<evidence type="ECO:0000256" key="1">
    <source>
        <dbReference type="ARBA" id="ARBA00004651"/>
    </source>
</evidence>
<reference evidence="8" key="2">
    <citation type="submission" date="2020-02" db="EMBL/GenBank/DDBJ databases">
        <authorList>
            <person name="Matsumoto Y."/>
            <person name="Kinjo T."/>
            <person name="Motooka D."/>
            <person name="Nabeya D."/>
            <person name="Jung N."/>
            <person name="Uechi K."/>
            <person name="Horii T."/>
            <person name="Iida T."/>
            <person name="Fujita J."/>
            <person name="Nakamura S."/>
        </authorList>
    </citation>
    <scope>NUCLEOTIDE SEQUENCE</scope>
    <source>
        <strain evidence="8">JCM 13573</strain>
    </source>
</reference>
<dbReference type="InterPro" id="IPR023845">
    <property type="entry name" value="DUF3817_TM"/>
</dbReference>
<evidence type="ECO:0000256" key="2">
    <source>
        <dbReference type="ARBA" id="ARBA00022475"/>
    </source>
</evidence>
<evidence type="ECO:0000313" key="11">
    <source>
        <dbReference type="Proteomes" id="UP000663583"/>
    </source>
</evidence>
<keyword evidence="10" id="KW-1185">Reference proteome</keyword>
<dbReference type="PANTHER" id="PTHR40077:SF2">
    <property type="entry name" value="MEMBRANE PROTEIN"/>
    <property type="match status" value="1"/>
</dbReference>
<evidence type="ECO:0000256" key="4">
    <source>
        <dbReference type="ARBA" id="ARBA00022989"/>
    </source>
</evidence>
<dbReference type="RefSeq" id="WP_085074836.1">
    <property type="nucleotide sequence ID" value="NZ_BLKU01000005.1"/>
</dbReference>
<feature type="transmembrane region" description="Helical" evidence="6">
    <location>
        <begin position="89"/>
        <end position="107"/>
    </location>
</feature>
<feature type="transmembrane region" description="Helical" evidence="6">
    <location>
        <begin position="30"/>
        <end position="52"/>
    </location>
</feature>
<reference evidence="9" key="3">
    <citation type="submission" date="2020-11" db="EMBL/GenBank/DDBJ databases">
        <title>Intraspecies plasmid and genomic variation of Mycobacterium kubicae revealed by the complete genome sequences of two clinical isolates.</title>
        <authorList>
            <person name="Hendrix J.R."/>
            <person name="Epperson L.E."/>
            <person name="Honda J.R."/>
            <person name="Strong M."/>
        </authorList>
    </citation>
    <scope>NUCLEOTIDE SEQUENCE</scope>
    <source>
        <strain evidence="9">JCM 13573</strain>
    </source>
</reference>
<accession>A0AAX1J877</accession>
<comment type="subcellular location">
    <subcellularLocation>
        <location evidence="1">Cell membrane</location>
        <topology evidence="1">Multi-pass membrane protein</topology>
    </subcellularLocation>
</comment>
<proteinExistence type="predicted"/>
<dbReference type="PANTHER" id="PTHR40077">
    <property type="entry name" value="MEMBRANE PROTEIN-RELATED"/>
    <property type="match status" value="1"/>
</dbReference>
<evidence type="ECO:0000256" key="5">
    <source>
        <dbReference type="ARBA" id="ARBA00023136"/>
    </source>
</evidence>
<dbReference type="EMBL" id="BLKU01000005">
    <property type="protein sequence ID" value="GFG67449.1"/>
    <property type="molecule type" value="Genomic_DNA"/>
</dbReference>
<dbReference type="NCBIfam" id="TIGR03954">
    <property type="entry name" value="integ_memb_HG"/>
    <property type="match status" value="1"/>
</dbReference>
<protein>
    <submittedName>
        <fullName evidence="9">DUF3817 domain-containing protein</fullName>
    </submittedName>
</protein>
<dbReference type="GO" id="GO:0005886">
    <property type="term" value="C:plasma membrane"/>
    <property type="evidence" value="ECO:0007669"/>
    <property type="project" value="UniProtKB-SubCell"/>
</dbReference>
<evidence type="ECO:0000256" key="6">
    <source>
        <dbReference type="SAM" id="Phobius"/>
    </source>
</evidence>
<gene>
    <name evidence="9" type="ORF">I2456_19180</name>
    <name evidence="8" type="ORF">MKUB_49390</name>
</gene>
<keyword evidence="4 6" id="KW-1133">Transmembrane helix</keyword>
<sequence length="118" mass="13319">MTGPETPEAPQTASVFPVEKIRTALTAYRIMAWATGLWLIALCGELVSHFVFHREIRWIEVVHGWVYFIYVLAAFNLAVKVRWPIGKTVGVLLAGTVPLLGIIVEHFQSRDVKARFDL</sequence>
<name>A0AAX1J877_9MYCO</name>
<organism evidence="9 11">
    <name type="scientific">Mycobacterium kubicae</name>
    <dbReference type="NCBI Taxonomy" id="120959"/>
    <lineage>
        <taxon>Bacteria</taxon>
        <taxon>Bacillati</taxon>
        <taxon>Actinomycetota</taxon>
        <taxon>Actinomycetes</taxon>
        <taxon>Mycobacteriales</taxon>
        <taxon>Mycobacteriaceae</taxon>
        <taxon>Mycobacterium</taxon>
        <taxon>Mycobacterium simiae complex</taxon>
    </lineage>
</organism>
<evidence type="ECO:0000313" key="9">
    <source>
        <dbReference type="EMBL" id="QPI36584.1"/>
    </source>
</evidence>
<dbReference type="Proteomes" id="UP000663583">
    <property type="component" value="Chromosome"/>
</dbReference>
<feature type="transmembrane region" description="Helical" evidence="6">
    <location>
        <begin position="64"/>
        <end position="83"/>
    </location>
</feature>
<evidence type="ECO:0000313" key="10">
    <source>
        <dbReference type="Proteomes" id="UP000465306"/>
    </source>
</evidence>